<dbReference type="PROSITE" id="PS50164">
    <property type="entry name" value="GIY_YIG"/>
    <property type="match status" value="1"/>
</dbReference>
<dbReference type="RefSeq" id="WP_202245858.1">
    <property type="nucleotide sequence ID" value="NZ_JAESIY010000010.1"/>
</dbReference>
<comment type="similarity">
    <text evidence="1">Belongs to the UPF0213 family.</text>
</comment>
<dbReference type="PANTHER" id="PTHR34477:SF5">
    <property type="entry name" value="BSL5627 PROTEIN"/>
    <property type="match status" value="1"/>
</dbReference>
<dbReference type="CDD" id="cd10448">
    <property type="entry name" value="GIY-YIG_unchar_3"/>
    <property type="match status" value="1"/>
</dbReference>
<comment type="caution">
    <text evidence="3">The sequence shown here is derived from an EMBL/GenBank/DDBJ whole genome shotgun (WGS) entry which is preliminary data.</text>
</comment>
<name>A0A937FA46_9BACT</name>
<evidence type="ECO:0000256" key="1">
    <source>
        <dbReference type="ARBA" id="ARBA00007435"/>
    </source>
</evidence>
<proteinExistence type="inferred from homology"/>
<evidence type="ECO:0000313" key="4">
    <source>
        <dbReference type="Proteomes" id="UP000659388"/>
    </source>
</evidence>
<dbReference type="Pfam" id="PF01541">
    <property type="entry name" value="GIY-YIG"/>
    <property type="match status" value="1"/>
</dbReference>
<sequence>MGNYFVYIITNPKKTTLYIGVTNDLYTRLLQHFENRGQPKTFAGRYYCYKLIYYERHTTIQAAIEWEKEIKKWSRAKKANLIESFNPHWTFLNHEVAS</sequence>
<dbReference type="SMART" id="SM00465">
    <property type="entry name" value="GIYc"/>
    <property type="match status" value="1"/>
</dbReference>
<reference evidence="3" key="1">
    <citation type="submission" date="2021-01" db="EMBL/GenBank/DDBJ databases">
        <title>Fulvivirga kasyanovii gen. nov., sp nov., a novel member of the phylum Bacteroidetes isolated from seawater in a mussel farm.</title>
        <authorList>
            <person name="Zhao L.-H."/>
            <person name="Wang Z.-J."/>
        </authorList>
    </citation>
    <scope>NUCLEOTIDE SEQUENCE</scope>
    <source>
        <strain evidence="3">2943</strain>
    </source>
</reference>
<accession>A0A937FA46</accession>
<dbReference type="EMBL" id="JAESIY010000010">
    <property type="protein sequence ID" value="MBL3658066.1"/>
    <property type="molecule type" value="Genomic_DNA"/>
</dbReference>
<dbReference type="AlphaFoldDB" id="A0A937FA46"/>
<feature type="domain" description="GIY-YIG" evidence="2">
    <location>
        <begin position="2"/>
        <end position="80"/>
    </location>
</feature>
<dbReference type="InterPro" id="IPR000305">
    <property type="entry name" value="GIY-YIG_endonuc"/>
</dbReference>
<dbReference type="InterPro" id="IPR050190">
    <property type="entry name" value="UPF0213_domain"/>
</dbReference>
<protein>
    <submittedName>
        <fullName evidence="3">GIY-YIG nuclease family protein</fullName>
    </submittedName>
</protein>
<dbReference type="PANTHER" id="PTHR34477">
    <property type="entry name" value="UPF0213 PROTEIN YHBQ"/>
    <property type="match status" value="1"/>
</dbReference>
<evidence type="ECO:0000313" key="3">
    <source>
        <dbReference type="EMBL" id="MBL3658066.1"/>
    </source>
</evidence>
<dbReference type="Gene3D" id="3.40.1440.10">
    <property type="entry name" value="GIY-YIG endonuclease"/>
    <property type="match status" value="1"/>
</dbReference>
<dbReference type="Proteomes" id="UP000659388">
    <property type="component" value="Unassembled WGS sequence"/>
</dbReference>
<dbReference type="SUPFAM" id="SSF82771">
    <property type="entry name" value="GIY-YIG endonuclease"/>
    <property type="match status" value="1"/>
</dbReference>
<evidence type="ECO:0000259" key="2">
    <source>
        <dbReference type="PROSITE" id="PS50164"/>
    </source>
</evidence>
<dbReference type="InterPro" id="IPR035901">
    <property type="entry name" value="GIY-YIG_endonuc_sf"/>
</dbReference>
<organism evidence="3 4">
    <name type="scientific">Fulvivirga sediminis</name>
    <dbReference type="NCBI Taxonomy" id="2803949"/>
    <lineage>
        <taxon>Bacteria</taxon>
        <taxon>Pseudomonadati</taxon>
        <taxon>Bacteroidota</taxon>
        <taxon>Cytophagia</taxon>
        <taxon>Cytophagales</taxon>
        <taxon>Fulvivirgaceae</taxon>
        <taxon>Fulvivirga</taxon>
    </lineage>
</organism>
<gene>
    <name evidence="3" type="ORF">JL102_18085</name>
</gene>
<keyword evidence="4" id="KW-1185">Reference proteome</keyword>